<evidence type="ECO:0000259" key="4">
    <source>
        <dbReference type="Pfam" id="PF04082"/>
    </source>
</evidence>
<feature type="region of interest" description="Disordered" evidence="3">
    <location>
        <begin position="665"/>
        <end position="688"/>
    </location>
</feature>
<dbReference type="GO" id="GO:0005634">
    <property type="term" value="C:nucleus"/>
    <property type="evidence" value="ECO:0007669"/>
    <property type="project" value="UniProtKB-SubCell"/>
</dbReference>
<accession>A0A8H5BH72</accession>
<feature type="region of interest" description="Disordered" evidence="3">
    <location>
        <begin position="1"/>
        <end position="47"/>
    </location>
</feature>
<dbReference type="OrthoDB" id="424974at2759"/>
<dbReference type="PANTHER" id="PTHR31001">
    <property type="entry name" value="UNCHARACTERIZED TRANSCRIPTIONAL REGULATORY PROTEIN"/>
    <property type="match status" value="1"/>
</dbReference>
<dbReference type="Proteomes" id="UP000541558">
    <property type="component" value="Unassembled WGS sequence"/>
</dbReference>
<feature type="domain" description="Xylanolytic transcriptional activator regulatory" evidence="4">
    <location>
        <begin position="263"/>
        <end position="427"/>
    </location>
</feature>
<dbReference type="InterPro" id="IPR050613">
    <property type="entry name" value="Sec_Metabolite_Reg"/>
</dbReference>
<dbReference type="CDD" id="cd12148">
    <property type="entry name" value="fungal_TF_MHR"/>
    <property type="match status" value="1"/>
</dbReference>
<dbReference type="GO" id="GO:0008270">
    <property type="term" value="F:zinc ion binding"/>
    <property type="evidence" value="ECO:0007669"/>
    <property type="project" value="InterPro"/>
</dbReference>
<sequence length="801" mass="87486">MENITVDPFRRSSVGESSNASTTPGKEPEGQAYGAHEPFAGKLRPPSKATRRIRFNGSTAERLRTIPPGEGSRFVLAATDHLREKISQLEARMHCLEDALAVANAPYSVDPHPLLVRNDDHSPVDDEGFRQASNPNAGNSPRNSPGLGEPMGTILVDGKGGSRFFGPSGASESLLMSHEIQLPSLLAPNGPVVKDLDPSYLPPIINQCYQSFPFTATNTSVDAKAVQATTESYLPAIERATALCSTCLENLASTFDINFRKKLFNELIPAIYRKAAGEYGPHELSLLFVVLAIGCLLDLALPPYSLEAQHYYRLASATLTLQPVLGEQSFTAVQALHLMSIYDGMTGNESNLEKSYALLDLAGQVAIKVGLHVDPSSWGFQGPEAYARRLYFWSLISDVLWQSLVTGRPPSILTSSIQCRVPSLKDEELYRHEELLATYGTWQLRVDSECLVPLSMTLLSAKPPSYGTIIALDKKIRENAILREDLVQNHNPHTDTALRIFSRAHYKDLMLMFLHRAYFAEAMLEFPDDPLGSPYGYSVRAAYSSACVVLQGTRDLFLKKPVLCPRIWRVWSFAFTAALMVGSVAIRGAHFGLSPPALEELDATWKTFEGAAKSSGRVYRGAIILRSMYERALKCEKEGPGGPGVDRGTDILSFLSGQARGLHPCAAESIRGPPERANTPRQRLQPTDSYLEPRVYQPIQGGEHTAQPEVAPAASYLPPQQFQALSTMSGAWNPAASGQYPSTPVYGPAQFQAPPSIVGSIPAHTYQAYADHPQYASGFRLAAGHSADPGVNTPAWGMYRR</sequence>
<keyword evidence="6" id="KW-1185">Reference proteome</keyword>
<keyword evidence="2" id="KW-0539">Nucleus</keyword>
<dbReference type="GO" id="GO:0003677">
    <property type="term" value="F:DNA binding"/>
    <property type="evidence" value="ECO:0007669"/>
    <property type="project" value="InterPro"/>
</dbReference>
<gene>
    <name evidence="5" type="ORF">D9611_009289</name>
</gene>
<feature type="region of interest" description="Disordered" evidence="3">
    <location>
        <begin position="114"/>
        <end position="151"/>
    </location>
</feature>
<feature type="compositionally biased region" description="Polar residues" evidence="3">
    <location>
        <begin position="14"/>
        <end position="24"/>
    </location>
</feature>
<evidence type="ECO:0000313" key="6">
    <source>
        <dbReference type="Proteomes" id="UP000541558"/>
    </source>
</evidence>
<dbReference type="PANTHER" id="PTHR31001:SF56">
    <property type="entry name" value="ZN(2)-C6 FUNGAL-TYPE DOMAIN-CONTAINING PROTEIN"/>
    <property type="match status" value="1"/>
</dbReference>
<dbReference type="AlphaFoldDB" id="A0A8H5BH72"/>
<evidence type="ECO:0000256" key="1">
    <source>
        <dbReference type="ARBA" id="ARBA00004123"/>
    </source>
</evidence>
<feature type="compositionally biased region" description="Polar residues" evidence="3">
    <location>
        <begin position="679"/>
        <end position="688"/>
    </location>
</feature>
<comment type="subcellular location">
    <subcellularLocation>
        <location evidence="1">Nucleus</location>
    </subcellularLocation>
</comment>
<evidence type="ECO:0000256" key="2">
    <source>
        <dbReference type="ARBA" id="ARBA00023242"/>
    </source>
</evidence>
<name>A0A8H5BH72_9AGAR</name>
<reference evidence="5 6" key="1">
    <citation type="journal article" date="2020" name="ISME J.">
        <title>Uncovering the hidden diversity of litter-decomposition mechanisms in mushroom-forming fungi.</title>
        <authorList>
            <person name="Floudas D."/>
            <person name="Bentzer J."/>
            <person name="Ahren D."/>
            <person name="Johansson T."/>
            <person name="Persson P."/>
            <person name="Tunlid A."/>
        </authorList>
    </citation>
    <scope>NUCLEOTIDE SEQUENCE [LARGE SCALE GENOMIC DNA]</scope>
    <source>
        <strain evidence="5 6">CBS 175.51</strain>
    </source>
</reference>
<feature type="compositionally biased region" description="Basic and acidic residues" evidence="3">
    <location>
        <begin position="117"/>
        <end position="129"/>
    </location>
</feature>
<evidence type="ECO:0000313" key="5">
    <source>
        <dbReference type="EMBL" id="KAF5322998.1"/>
    </source>
</evidence>
<dbReference type="Pfam" id="PF04082">
    <property type="entry name" value="Fungal_trans"/>
    <property type="match status" value="1"/>
</dbReference>
<feature type="compositionally biased region" description="Polar residues" evidence="3">
    <location>
        <begin position="131"/>
        <end position="143"/>
    </location>
</feature>
<evidence type="ECO:0000256" key="3">
    <source>
        <dbReference type="SAM" id="MobiDB-lite"/>
    </source>
</evidence>
<proteinExistence type="predicted"/>
<protein>
    <recommendedName>
        <fullName evidence="4">Xylanolytic transcriptional activator regulatory domain-containing protein</fullName>
    </recommendedName>
</protein>
<dbReference type="GO" id="GO:0006351">
    <property type="term" value="P:DNA-templated transcription"/>
    <property type="evidence" value="ECO:0007669"/>
    <property type="project" value="InterPro"/>
</dbReference>
<dbReference type="EMBL" id="JAACJK010000167">
    <property type="protein sequence ID" value="KAF5322998.1"/>
    <property type="molecule type" value="Genomic_DNA"/>
</dbReference>
<comment type="caution">
    <text evidence="5">The sequence shown here is derived from an EMBL/GenBank/DDBJ whole genome shotgun (WGS) entry which is preliminary data.</text>
</comment>
<organism evidence="5 6">
    <name type="scientific">Ephemerocybe angulata</name>
    <dbReference type="NCBI Taxonomy" id="980116"/>
    <lineage>
        <taxon>Eukaryota</taxon>
        <taxon>Fungi</taxon>
        <taxon>Dikarya</taxon>
        <taxon>Basidiomycota</taxon>
        <taxon>Agaricomycotina</taxon>
        <taxon>Agaricomycetes</taxon>
        <taxon>Agaricomycetidae</taxon>
        <taxon>Agaricales</taxon>
        <taxon>Agaricineae</taxon>
        <taxon>Psathyrellaceae</taxon>
        <taxon>Ephemerocybe</taxon>
    </lineage>
</organism>
<dbReference type="InterPro" id="IPR007219">
    <property type="entry name" value="XnlR_reg_dom"/>
</dbReference>